<evidence type="ECO:0000256" key="1">
    <source>
        <dbReference type="SAM" id="Phobius"/>
    </source>
</evidence>
<comment type="caution">
    <text evidence="2">The sequence shown here is derived from an EMBL/GenBank/DDBJ whole genome shotgun (WGS) entry which is preliminary data.</text>
</comment>
<keyword evidence="1" id="KW-0472">Membrane</keyword>
<dbReference type="EMBL" id="JASCZI010211722">
    <property type="protein sequence ID" value="MED6196205.1"/>
    <property type="molecule type" value="Genomic_DNA"/>
</dbReference>
<keyword evidence="1" id="KW-0812">Transmembrane</keyword>
<feature type="transmembrane region" description="Helical" evidence="1">
    <location>
        <begin position="23"/>
        <end position="47"/>
    </location>
</feature>
<reference evidence="2 3" key="1">
    <citation type="journal article" date="2023" name="Plants (Basel)">
        <title>Bridging the Gap: Combining Genomics and Transcriptomics Approaches to Understand Stylosanthes scabra, an Orphan Legume from the Brazilian Caatinga.</title>
        <authorList>
            <person name="Ferreira-Neto J.R.C."/>
            <person name="da Silva M.D."/>
            <person name="Binneck E."/>
            <person name="de Melo N.F."/>
            <person name="da Silva R.H."/>
            <person name="de Melo A.L.T.M."/>
            <person name="Pandolfi V."/>
            <person name="Bustamante F.O."/>
            <person name="Brasileiro-Vidal A.C."/>
            <person name="Benko-Iseppon A.M."/>
        </authorList>
    </citation>
    <scope>NUCLEOTIDE SEQUENCE [LARGE SCALE GENOMIC DNA]</scope>
    <source>
        <tissue evidence="2">Leaves</tissue>
    </source>
</reference>
<name>A0ABU6XHC1_9FABA</name>
<evidence type="ECO:0000313" key="2">
    <source>
        <dbReference type="EMBL" id="MED6196205.1"/>
    </source>
</evidence>
<keyword evidence="3" id="KW-1185">Reference proteome</keyword>
<dbReference type="Proteomes" id="UP001341840">
    <property type="component" value="Unassembled WGS sequence"/>
</dbReference>
<sequence length="106" mass="12253">MLHQALTTKTAKLFASLSSTLPLFLHFCVRDVFLFLLSLPVISRGFVKRIGDHHRDRWLRAHPPYFGLCKPEIMKFLCLGSAEPEIRHKFEFPLYLGSAEPEIRIS</sequence>
<gene>
    <name evidence="2" type="ORF">PIB30_045171</name>
</gene>
<keyword evidence="1" id="KW-1133">Transmembrane helix</keyword>
<proteinExistence type="predicted"/>
<evidence type="ECO:0000313" key="3">
    <source>
        <dbReference type="Proteomes" id="UP001341840"/>
    </source>
</evidence>
<accession>A0ABU6XHC1</accession>
<protein>
    <submittedName>
        <fullName evidence="2">Uncharacterized protein</fullName>
    </submittedName>
</protein>
<organism evidence="2 3">
    <name type="scientific">Stylosanthes scabra</name>
    <dbReference type="NCBI Taxonomy" id="79078"/>
    <lineage>
        <taxon>Eukaryota</taxon>
        <taxon>Viridiplantae</taxon>
        <taxon>Streptophyta</taxon>
        <taxon>Embryophyta</taxon>
        <taxon>Tracheophyta</taxon>
        <taxon>Spermatophyta</taxon>
        <taxon>Magnoliopsida</taxon>
        <taxon>eudicotyledons</taxon>
        <taxon>Gunneridae</taxon>
        <taxon>Pentapetalae</taxon>
        <taxon>rosids</taxon>
        <taxon>fabids</taxon>
        <taxon>Fabales</taxon>
        <taxon>Fabaceae</taxon>
        <taxon>Papilionoideae</taxon>
        <taxon>50 kb inversion clade</taxon>
        <taxon>dalbergioids sensu lato</taxon>
        <taxon>Dalbergieae</taxon>
        <taxon>Pterocarpus clade</taxon>
        <taxon>Stylosanthes</taxon>
    </lineage>
</organism>